<sequence>MIKKLLLTTASLCLLYTGAYSQSDKERAQAKAQEALRLEDEEGKVDQAIKLLEEAQQLDPEDMRYPYEIAYAYMYKKEYSKAEHLLQELVKRKNPIVQIYQSLGNVYDYQGKPDLAIETYNKGLKKFPGSGLLYTEMGNVQQNQKAYEKALSFYEKGIAADPAFPANYYRAAKLYCNSSEEVWGMIYGEIFMNLERNTARTAEISKLLYDTYKSEIRINGDTMSVSFSKNTVIIAADAKDLKNFKLPFAAGCYELLTSLSIIGEQRIDIASLNRIRTAFINKYFSEDFAAKYPNILFDYQKKIKDAGFIEAYNYWLLMKGNEEEFNKWQAQNQRRWSAFVTWFRDNQMQVDQSHRFYRFQY</sequence>
<evidence type="ECO:0000313" key="4">
    <source>
        <dbReference type="EMBL" id="PSK92696.1"/>
    </source>
</evidence>
<dbReference type="AlphaFoldDB" id="A0A2P8D642"/>
<evidence type="ECO:0000256" key="1">
    <source>
        <dbReference type="ARBA" id="ARBA00022737"/>
    </source>
</evidence>
<evidence type="ECO:0000256" key="3">
    <source>
        <dbReference type="PROSITE-ProRule" id="PRU00339"/>
    </source>
</evidence>
<organism evidence="4 5">
    <name type="scientific">Taibaiella chishuiensis</name>
    <dbReference type="NCBI Taxonomy" id="1434707"/>
    <lineage>
        <taxon>Bacteria</taxon>
        <taxon>Pseudomonadati</taxon>
        <taxon>Bacteroidota</taxon>
        <taxon>Chitinophagia</taxon>
        <taxon>Chitinophagales</taxon>
        <taxon>Chitinophagaceae</taxon>
        <taxon>Taibaiella</taxon>
    </lineage>
</organism>
<keyword evidence="1" id="KW-0677">Repeat</keyword>
<dbReference type="SMART" id="SM00028">
    <property type="entry name" value="TPR"/>
    <property type="match status" value="4"/>
</dbReference>
<dbReference type="RefSeq" id="WP_146146728.1">
    <property type="nucleotide sequence ID" value="NZ_PYGD01000003.1"/>
</dbReference>
<protein>
    <submittedName>
        <fullName evidence="4">Tetratricopeptide repeat protein</fullName>
    </submittedName>
</protein>
<dbReference type="OrthoDB" id="793001at2"/>
<feature type="repeat" description="TPR" evidence="3">
    <location>
        <begin position="97"/>
        <end position="130"/>
    </location>
</feature>
<keyword evidence="5" id="KW-1185">Reference proteome</keyword>
<dbReference type="PROSITE" id="PS50005">
    <property type="entry name" value="TPR"/>
    <property type="match status" value="2"/>
</dbReference>
<keyword evidence="2 3" id="KW-0802">TPR repeat</keyword>
<dbReference type="Pfam" id="PF14559">
    <property type="entry name" value="TPR_19"/>
    <property type="match status" value="1"/>
</dbReference>
<name>A0A2P8D642_9BACT</name>
<accession>A0A2P8D642</accession>
<dbReference type="Proteomes" id="UP000240572">
    <property type="component" value="Unassembled WGS sequence"/>
</dbReference>
<dbReference type="InterPro" id="IPR019734">
    <property type="entry name" value="TPR_rpt"/>
</dbReference>
<dbReference type="Gene3D" id="1.25.40.10">
    <property type="entry name" value="Tetratricopeptide repeat domain"/>
    <property type="match status" value="1"/>
</dbReference>
<reference evidence="4 5" key="1">
    <citation type="submission" date="2018-03" db="EMBL/GenBank/DDBJ databases">
        <title>Genomic Encyclopedia of Type Strains, Phase III (KMG-III): the genomes of soil and plant-associated and newly described type strains.</title>
        <authorList>
            <person name="Whitman W."/>
        </authorList>
    </citation>
    <scope>NUCLEOTIDE SEQUENCE [LARGE SCALE GENOMIC DNA]</scope>
    <source>
        <strain evidence="4 5">CGMCC 1.12700</strain>
    </source>
</reference>
<evidence type="ECO:0000313" key="5">
    <source>
        <dbReference type="Proteomes" id="UP000240572"/>
    </source>
</evidence>
<dbReference type="Pfam" id="PF13432">
    <property type="entry name" value="TPR_16"/>
    <property type="match status" value="1"/>
</dbReference>
<feature type="repeat" description="TPR" evidence="3">
    <location>
        <begin position="131"/>
        <end position="164"/>
    </location>
</feature>
<dbReference type="InterPro" id="IPR051685">
    <property type="entry name" value="Ycf3/AcsC/BcsC/TPR_MFPF"/>
</dbReference>
<dbReference type="PANTHER" id="PTHR44943:SF8">
    <property type="entry name" value="TPR REPEAT-CONTAINING PROTEIN MJ0263"/>
    <property type="match status" value="1"/>
</dbReference>
<dbReference type="PANTHER" id="PTHR44943">
    <property type="entry name" value="CELLULOSE SYNTHASE OPERON PROTEIN C"/>
    <property type="match status" value="1"/>
</dbReference>
<gene>
    <name evidence="4" type="ORF">B0I18_103278</name>
</gene>
<dbReference type="SUPFAM" id="SSF48452">
    <property type="entry name" value="TPR-like"/>
    <property type="match status" value="1"/>
</dbReference>
<evidence type="ECO:0000256" key="2">
    <source>
        <dbReference type="ARBA" id="ARBA00022803"/>
    </source>
</evidence>
<dbReference type="InterPro" id="IPR011990">
    <property type="entry name" value="TPR-like_helical_dom_sf"/>
</dbReference>
<comment type="caution">
    <text evidence="4">The sequence shown here is derived from an EMBL/GenBank/DDBJ whole genome shotgun (WGS) entry which is preliminary data.</text>
</comment>
<dbReference type="EMBL" id="PYGD01000003">
    <property type="protein sequence ID" value="PSK92696.1"/>
    <property type="molecule type" value="Genomic_DNA"/>
</dbReference>
<proteinExistence type="predicted"/>